<feature type="chain" id="PRO_5045942598" description="Xaa-Pro dipeptidyl-peptidase" evidence="10">
    <location>
        <begin position="26"/>
        <end position="633"/>
    </location>
</feature>
<evidence type="ECO:0000256" key="10">
    <source>
        <dbReference type="SAM" id="SignalP"/>
    </source>
</evidence>
<dbReference type="InterPro" id="IPR008979">
    <property type="entry name" value="Galactose-bd-like_sf"/>
</dbReference>
<dbReference type="InterPro" id="IPR005674">
    <property type="entry name" value="CocE/Ser_esterase"/>
</dbReference>
<dbReference type="Proteomes" id="UP001501747">
    <property type="component" value="Unassembled WGS sequence"/>
</dbReference>
<dbReference type="InterPro" id="IPR000383">
    <property type="entry name" value="Xaa-Pro-like_dom"/>
</dbReference>
<feature type="domain" description="Xaa-Pro dipeptidyl-peptidase C-terminal" evidence="11">
    <location>
        <begin position="343"/>
        <end position="600"/>
    </location>
</feature>
<feature type="signal peptide" evidence="10">
    <location>
        <begin position="1"/>
        <end position="25"/>
    </location>
</feature>
<keyword evidence="10" id="KW-0732">Signal</keyword>
<dbReference type="RefSeq" id="WP_425549158.1">
    <property type="nucleotide sequence ID" value="NZ_BAABAL010000005.1"/>
</dbReference>
<dbReference type="SUPFAM" id="SSF49785">
    <property type="entry name" value="Galactose-binding domain-like"/>
    <property type="match status" value="1"/>
</dbReference>
<evidence type="ECO:0000256" key="8">
    <source>
        <dbReference type="ARBA" id="ARBA00030045"/>
    </source>
</evidence>
<proteinExistence type="inferred from homology"/>
<accession>A0ABP7R2S5</accession>
<dbReference type="PRINTS" id="PR00923">
    <property type="entry name" value="LACTOPTASE"/>
</dbReference>
<keyword evidence="6" id="KW-0378">Hydrolase</keyword>
<dbReference type="SUPFAM" id="SSF53474">
    <property type="entry name" value="alpha/beta-Hydrolases"/>
    <property type="match status" value="1"/>
</dbReference>
<dbReference type="InterPro" id="IPR008252">
    <property type="entry name" value="Pept_S15_Xpro"/>
</dbReference>
<protein>
    <recommendedName>
        <fullName evidence="3">Xaa-Pro dipeptidyl-peptidase</fullName>
        <ecNumber evidence="3">3.4.14.11</ecNumber>
    </recommendedName>
    <alternativeName>
        <fullName evidence="8">X-prolyl-dipeptidyl aminopeptidase</fullName>
    </alternativeName>
</protein>
<gene>
    <name evidence="12" type="ORF">GCM10022247_08480</name>
</gene>
<evidence type="ECO:0000256" key="1">
    <source>
        <dbReference type="ARBA" id="ARBA00000123"/>
    </source>
</evidence>
<dbReference type="EC" id="3.4.14.11" evidence="3"/>
<comment type="similarity">
    <text evidence="2">Belongs to the peptidase S15 family.</text>
</comment>
<evidence type="ECO:0000256" key="5">
    <source>
        <dbReference type="ARBA" id="ARBA00022670"/>
    </source>
</evidence>
<comment type="catalytic activity">
    <reaction evidence="1">
        <text>Hydrolyzes Xaa-Pro-|- bonds to release unblocked, N-terminal dipeptides from substrates including Ala-Pro-|-p-nitroanilide and (sequentially) Tyr-Pro-|-Phe-Pro-|-Gly-Pro-|-Ile.</text>
        <dbReference type="EC" id="3.4.14.11"/>
    </reaction>
</comment>
<name>A0ABP7R2S5_9PSEU</name>
<dbReference type="InterPro" id="IPR013736">
    <property type="entry name" value="Xaa-Pro_dipept_C"/>
</dbReference>
<sequence>MLNRIGVVVGLLALIASTLALPATARPVVGDATLSQPVHSLAEAVRETVWVDIGLDGDRDGVRDRVAADIVRPKTATKVPVIMDASPYYSCCGRGNESELKTYDPSGRPVGFPLFYDNYFVPRGYSVVLVDLAGTNRSEGCVDVGGRSDVTSAKAVVDWLNGRGTGYDSKTGGKAVSATWSTGAVGMIGKSYDGTIANGVAATGVDGLRTIVPIGAISSWYDYYRGDGVPLRRGGPSGLAKTVEEGGRADCAHAKTALDQGTNANGDYTSMWAERDHVKDASKVKASVFVVHGLGDMNVMTLHFGQWWDALAKAGVKRKIWLSQTGHVDPFDFRRAEWVRTLHRWFDHTLLGAANGIDTEPMADVERAPDTWTTDKVWPPTSKLTAVRPQPGTTAGLGKLATAPAAEGKTEQLTDNGRTDEYSWALQPNASSPSRVLFTTGSLSKELRLSGTGSVTVTATSSTPTAHLTAALVHYGPNTIRDYRSSEEGIRTLDTESCWGENRDGDNACYKDTATTTKQVDHEVLARGWADLSNHSSLSSSAPLRPGQRYTMTFRLSALDHVIPAGHQLAVIIGGTDSSYITAPAQLPKITVDLSRTAFNLPLVGGLPAANGNSAPEARSGLPAPTALPNGER</sequence>
<dbReference type="NCBIfam" id="NF003780">
    <property type="entry name" value="PRK05371.1-1"/>
    <property type="match status" value="1"/>
</dbReference>
<feature type="region of interest" description="Disordered" evidence="9">
    <location>
        <begin position="611"/>
        <end position="633"/>
    </location>
</feature>
<evidence type="ECO:0000256" key="7">
    <source>
        <dbReference type="ARBA" id="ARBA00022825"/>
    </source>
</evidence>
<evidence type="ECO:0000256" key="3">
    <source>
        <dbReference type="ARBA" id="ARBA00012463"/>
    </source>
</evidence>
<dbReference type="Gene3D" id="3.40.50.1820">
    <property type="entry name" value="alpha/beta hydrolase"/>
    <property type="match status" value="2"/>
</dbReference>
<comment type="caution">
    <text evidence="12">The sequence shown here is derived from an EMBL/GenBank/DDBJ whole genome shotgun (WGS) entry which is preliminary data.</text>
</comment>
<evidence type="ECO:0000256" key="4">
    <source>
        <dbReference type="ARBA" id="ARBA00022438"/>
    </source>
</evidence>
<evidence type="ECO:0000259" key="11">
    <source>
        <dbReference type="SMART" id="SM00939"/>
    </source>
</evidence>
<dbReference type="Pfam" id="PF08530">
    <property type="entry name" value="PepX_C"/>
    <property type="match status" value="1"/>
</dbReference>
<evidence type="ECO:0000256" key="6">
    <source>
        <dbReference type="ARBA" id="ARBA00022801"/>
    </source>
</evidence>
<evidence type="ECO:0000313" key="12">
    <source>
        <dbReference type="EMBL" id="GAA3991788.1"/>
    </source>
</evidence>
<organism evidence="12 13">
    <name type="scientific">Allokutzneria multivorans</name>
    <dbReference type="NCBI Taxonomy" id="1142134"/>
    <lineage>
        <taxon>Bacteria</taxon>
        <taxon>Bacillati</taxon>
        <taxon>Actinomycetota</taxon>
        <taxon>Actinomycetes</taxon>
        <taxon>Pseudonocardiales</taxon>
        <taxon>Pseudonocardiaceae</taxon>
        <taxon>Allokutzneria</taxon>
    </lineage>
</organism>
<dbReference type="Gene3D" id="2.60.120.260">
    <property type="entry name" value="Galactose-binding domain-like"/>
    <property type="match status" value="1"/>
</dbReference>
<dbReference type="NCBIfam" id="TIGR00976">
    <property type="entry name" value="CocE_NonD"/>
    <property type="match status" value="1"/>
</dbReference>
<dbReference type="EMBL" id="BAABAL010000005">
    <property type="protein sequence ID" value="GAA3991788.1"/>
    <property type="molecule type" value="Genomic_DNA"/>
</dbReference>
<dbReference type="Pfam" id="PF02129">
    <property type="entry name" value="Peptidase_S15"/>
    <property type="match status" value="1"/>
</dbReference>
<evidence type="ECO:0000256" key="2">
    <source>
        <dbReference type="ARBA" id="ARBA00010819"/>
    </source>
</evidence>
<keyword evidence="7" id="KW-0720">Serine protease</keyword>
<keyword evidence="4" id="KW-0031">Aminopeptidase</keyword>
<evidence type="ECO:0000256" key="9">
    <source>
        <dbReference type="SAM" id="MobiDB-lite"/>
    </source>
</evidence>
<evidence type="ECO:0000313" key="13">
    <source>
        <dbReference type="Proteomes" id="UP001501747"/>
    </source>
</evidence>
<dbReference type="InterPro" id="IPR029058">
    <property type="entry name" value="AB_hydrolase_fold"/>
</dbReference>
<keyword evidence="5" id="KW-0645">Protease</keyword>
<dbReference type="SMART" id="SM00939">
    <property type="entry name" value="PepX_C"/>
    <property type="match status" value="1"/>
</dbReference>
<reference evidence="13" key="1">
    <citation type="journal article" date="2019" name="Int. J. Syst. Evol. Microbiol.">
        <title>The Global Catalogue of Microorganisms (GCM) 10K type strain sequencing project: providing services to taxonomists for standard genome sequencing and annotation.</title>
        <authorList>
            <consortium name="The Broad Institute Genomics Platform"/>
            <consortium name="The Broad Institute Genome Sequencing Center for Infectious Disease"/>
            <person name="Wu L."/>
            <person name="Ma J."/>
        </authorList>
    </citation>
    <scope>NUCLEOTIDE SEQUENCE [LARGE SCALE GENOMIC DNA]</scope>
    <source>
        <strain evidence="13">JCM 17342</strain>
    </source>
</reference>
<keyword evidence="13" id="KW-1185">Reference proteome</keyword>